<comment type="caution">
    <text evidence="1">The sequence shown here is derived from an EMBL/GenBank/DDBJ whole genome shotgun (WGS) entry which is preliminary data.</text>
</comment>
<proteinExistence type="predicted"/>
<dbReference type="Proteomes" id="UP000221168">
    <property type="component" value="Unassembled WGS sequence"/>
</dbReference>
<dbReference type="Gene3D" id="2.60.450.10">
    <property type="entry name" value="Lipopolysaccharide (LPS) transport protein A like domain"/>
    <property type="match status" value="1"/>
</dbReference>
<sequence>MVFGAYSWIVTPGKVSIDVASSGFVDGKLIMASPKLDGYTKENRAYSMTASRAIQQPGNMDQFDLEDIVARLPLTDQQIADVTAATGSYDNKSQKLIVDSPISIATSDGLKAKLKDARIDVGSGTLETEKPVDIRLDGSVITADSMQVKDNGKVLVFDRNVKLTLEPQQARERRKAETAKKD</sequence>
<keyword evidence="2" id="KW-1185">Reference proteome</keyword>
<accession>A0A2G1QTD3</accession>
<name>A0A2G1QTD3_9HYPH</name>
<protein>
    <submittedName>
        <fullName evidence="1">LPS export ABC transporter periplasmic protein LptC</fullName>
    </submittedName>
</protein>
<evidence type="ECO:0000313" key="1">
    <source>
        <dbReference type="EMBL" id="PHP68720.1"/>
    </source>
</evidence>
<dbReference type="InterPro" id="IPR010664">
    <property type="entry name" value="LipoPS_assembly_LptC-rel"/>
</dbReference>
<dbReference type="AlphaFoldDB" id="A0A2G1QTD3"/>
<dbReference type="RefSeq" id="WP_099303064.1">
    <property type="nucleotide sequence ID" value="NZ_PDVP01000001.1"/>
</dbReference>
<dbReference type="OrthoDB" id="7873824at2"/>
<reference evidence="1 2" key="1">
    <citation type="submission" date="2017-10" db="EMBL/GenBank/DDBJ databases">
        <title>Sedimentibacterium mangrovi gen. nov., sp. nov., a novel member of family Phyllobacteriacea isolated from mangrove sediment.</title>
        <authorList>
            <person name="Liao H."/>
            <person name="Tian Y."/>
        </authorList>
    </citation>
    <scope>NUCLEOTIDE SEQUENCE [LARGE SCALE GENOMIC DNA]</scope>
    <source>
        <strain evidence="1 2">X9-2-2</strain>
    </source>
</reference>
<evidence type="ECO:0000313" key="2">
    <source>
        <dbReference type="Proteomes" id="UP000221168"/>
    </source>
</evidence>
<gene>
    <name evidence="1" type="ORF">CSC94_01615</name>
</gene>
<dbReference type="EMBL" id="PDVP01000001">
    <property type="protein sequence ID" value="PHP68720.1"/>
    <property type="molecule type" value="Genomic_DNA"/>
</dbReference>
<organism evidence="1 2">
    <name type="scientific">Zhengella mangrovi</name>
    <dbReference type="NCBI Taxonomy" id="1982044"/>
    <lineage>
        <taxon>Bacteria</taxon>
        <taxon>Pseudomonadati</taxon>
        <taxon>Pseudomonadota</taxon>
        <taxon>Alphaproteobacteria</taxon>
        <taxon>Hyphomicrobiales</taxon>
        <taxon>Notoacmeibacteraceae</taxon>
        <taxon>Zhengella</taxon>
    </lineage>
</organism>
<dbReference type="Pfam" id="PF06835">
    <property type="entry name" value="LptC"/>
    <property type="match status" value="1"/>
</dbReference>